<sequence>MLRLTILMWILAGTVLAGCLVTVVVTVPSLYDAGMKYIPIAGVGGYLLAIPLAWILARKILEATRPVA</sequence>
<feature type="transmembrane region" description="Helical" evidence="1">
    <location>
        <begin position="7"/>
        <end position="31"/>
    </location>
</feature>
<dbReference type="EMBL" id="CP158568">
    <property type="protein sequence ID" value="XBY45189.1"/>
    <property type="molecule type" value="Genomic_DNA"/>
</dbReference>
<dbReference type="PROSITE" id="PS51257">
    <property type="entry name" value="PROKAR_LIPOPROTEIN"/>
    <property type="match status" value="1"/>
</dbReference>
<keyword evidence="1" id="KW-1133">Transmembrane helix</keyword>
<accession>A0AAU7XCM7</accession>
<dbReference type="AlphaFoldDB" id="A0AAU7XCM7"/>
<gene>
    <name evidence="2" type="ORF">ABS361_02530</name>
</gene>
<evidence type="ECO:0000313" key="2">
    <source>
        <dbReference type="EMBL" id="XBY45189.1"/>
    </source>
</evidence>
<name>A0AAU7XCM7_9HYPH</name>
<keyword evidence="1" id="KW-0812">Transmembrane</keyword>
<keyword evidence="1" id="KW-0472">Membrane</keyword>
<organism evidence="2">
    <name type="scientific">Methyloraptor flagellatus</name>
    <dbReference type="NCBI Taxonomy" id="3162530"/>
    <lineage>
        <taxon>Bacteria</taxon>
        <taxon>Pseudomonadati</taxon>
        <taxon>Pseudomonadota</taxon>
        <taxon>Alphaproteobacteria</taxon>
        <taxon>Hyphomicrobiales</taxon>
        <taxon>Ancalomicrobiaceae</taxon>
        <taxon>Methyloraptor</taxon>
    </lineage>
</organism>
<dbReference type="RefSeq" id="WP_407050279.1">
    <property type="nucleotide sequence ID" value="NZ_CP158568.1"/>
</dbReference>
<evidence type="ECO:0000256" key="1">
    <source>
        <dbReference type="SAM" id="Phobius"/>
    </source>
</evidence>
<dbReference type="KEGG" id="mflg:ABS361_02530"/>
<proteinExistence type="predicted"/>
<reference evidence="2" key="1">
    <citation type="submission" date="2024-06" db="EMBL/GenBank/DDBJ databases">
        <title>Methylostella associata gen. nov., sp. nov., a novel Ancalomicrobiaceae-affiliated facultatively methylotrophic bacteria that feed on methanotrophs of the genus Methylococcus.</title>
        <authorList>
            <person name="Saltykova V."/>
            <person name="Danilova O.V."/>
            <person name="Oshkin I.Y."/>
            <person name="Belova S.E."/>
            <person name="Pimenov N.V."/>
            <person name="Dedysh S.N."/>
        </authorList>
    </citation>
    <scope>NUCLEOTIDE SEQUENCE</scope>
    <source>
        <strain evidence="2">S20</strain>
    </source>
</reference>
<protein>
    <recommendedName>
        <fullName evidence="3">DUF2798 domain-containing protein</fullName>
    </recommendedName>
</protein>
<evidence type="ECO:0008006" key="3">
    <source>
        <dbReference type="Google" id="ProtNLM"/>
    </source>
</evidence>
<feature type="transmembrane region" description="Helical" evidence="1">
    <location>
        <begin position="37"/>
        <end position="57"/>
    </location>
</feature>